<dbReference type="InterPro" id="IPR050793">
    <property type="entry name" value="CMP-NeuNAc_synthase"/>
</dbReference>
<dbReference type="EMBL" id="PDKK01000004">
    <property type="protein sequence ID" value="RXK06393.1"/>
    <property type="molecule type" value="Genomic_DNA"/>
</dbReference>
<dbReference type="InterPro" id="IPR003329">
    <property type="entry name" value="Cytidylyl_trans"/>
</dbReference>
<comment type="similarity">
    <text evidence="5">Belongs to the CMP-NeuNAc synthase family.</text>
</comment>
<dbReference type="SUPFAM" id="SSF56784">
    <property type="entry name" value="HAD-like"/>
    <property type="match status" value="1"/>
</dbReference>
<evidence type="ECO:0000256" key="5">
    <source>
        <dbReference type="ARBA" id="ARBA00010726"/>
    </source>
</evidence>
<dbReference type="Proteomes" id="UP000289758">
    <property type="component" value="Unassembled WGS sequence"/>
</dbReference>
<evidence type="ECO:0000256" key="8">
    <source>
        <dbReference type="ARBA" id="ARBA00022723"/>
    </source>
</evidence>
<keyword evidence="11" id="KW-0548">Nucleotidyltransferase</keyword>
<comment type="cofactor">
    <cofactor evidence="2">
        <name>Mg(2+)</name>
        <dbReference type="ChEBI" id="CHEBI:18420"/>
    </cofactor>
</comment>
<dbReference type="NCBIfam" id="TIGR01670">
    <property type="entry name" value="KdsC-phosphatas"/>
    <property type="match status" value="1"/>
</dbReference>
<evidence type="ECO:0000256" key="9">
    <source>
        <dbReference type="ARBA" id="ARBA00022801"/>
    </source>
</evidence>
<comment type="similarity">
    <text evidence="4">Belongs to the KdsC family.</text>
</comment>
<gene>
    <name evidence="11" type="ORF">CRV07_06790</name>
</gene>
<dbReference type="OrthoDB" id="9805604at2"/>
<evidence type="ECO:0000256" key="3">
    <source>
        <dbReference type="ARBA" id="ARBA00005141"/>
    </source>
</evidence>
<evidence type="ECO:0000313" key="11">
    <source>
        <dbReference type="EMBL" id="RXK06393.1"/>
    </source>
</evidence>
<dbReference type="Pfam" id="PF08282">
    <property type="entry name" value="Hydrolase_3"/>
    <property type="match status" value="1"/>
</dbReference>
<evidence type="ECO:0000256" key="1">
    <source>
        <dbReference type="ARBA" id="ARBA00001862"/>
    </source>
</evidence>
<keyword evidence="12" id="KW-1185">Reference proteome</keyword>
<keyword evidence="8" id="KW-0479">Metal-binding</keyword>
<dbReference type="GO" id="GO:0016788">
    <property type="term" value="F:hydrolase activity, acting on ester bonds"/>
    <property type="evidence" value="ECO:0007669"/>
    <property type="project" value="InterPro"/>
</dbReference>
<dbReference type="RefSeq" id="WP_129086979.1">
    <property type="nucleotide sequence ID" value="NZ_CP053836.1"/>
</dbReference>
<keyword evidence="9" id="KW-0378">Hydrolase</keyword>
<dbReference type="InterPro" id="IPR023214">
    <property type="entry name" value="HAD_sf"/>
</dbReference>
<dbReference type="InterPro" id="IPR010023">
    <property type="entry name" value="KdsC_fam"/>
</dbReference>
<protein>
    <recommendedName>
        <fullName evidence="7">N-acylneuraminate cytidylyltransferase</fullName>
        <ecNumber evidence="7">2.7.7.43</ecNumber>
    </recommendedName>
</protein>
<comment type="subunit">
    <text evidence="6">Homotetramer.</text>
</comment>
<dbReference type="GO" id="GO:0006054">
    <property type="term" value="P:N-acetylneuraminate metabolic process"/>
    <property type="evidence" value="ECO:0007669"/>
    <property type="project" value="UniProtKB-UniPathway"/>
</dbReference>
<evidence type="ECO:0000256" key="4">
    <source>
        <dbReference type="ARBA" id="ARBA00005893"/>
    </source>
</evidence>
<dbReference type="PANTHER" id="PTHR21485">
    <property type="entry name" value="HAD SUPERFAMILY MEMBERS CMAS AND KDSC"/>
    <property type="match status" value="1"/>
</dbReference>
<sequence length="388" mass="44191">MNIAFIPVRCGSKSIPFKNIKEFCGKPLVYWNLKAIEESKNIDLVYVATDCDGIAKKVKEFNFKKSVIYKRDEVNAQDSSSTEDAMLEFLRKHKQNDEDFFILVQATSPLTQAKDFDGAINQLKESGKDSLLTVVNQKRFFWNKAGESLNYDYKKRPRRQNFEGYFLENGAFYINRVKNILESKNRLSGEIDLYVMEEFTSVEIDEPLDWHIAESLMREHILKEKNSKKCKKIKLFLSDVDGTLTDAGMYYSSNRGEFKKFNTHDGKGFELLRKAGIKTGLITSEKTKIVENRAKKLKVDYLYQGVEHGGKLKVAKNICEKEGISLDEVAYIGDDINCKELLSKVGVAACPANSLSEIKNILNIIQLSKKGGEGVVREFSKYILGNNN</sequence>
<dbReference type="GO" id="GO:0046872">
    <property type="term" value="F:metal ion binding"/>
    <property type="evidence" value="ECO:0007669"/>
    <property type="project" value="UniProtKB-KW"/>
</dbReference>
<accession>A0A4V1M0K8</accession>
<dbReference type="UniPathway" id="UPA00628"/>
<dbReference type="InterPro" id="IPR036412">
    <property type="entry name" value="HAD-like_sf"/>
</dbReference>
<keyword evidence="10" id="KW-0460">Magnesium</keyword>
<dbReference type="CDD" id="cd02513">
    <property type="entry name" value="CMP-NeuAc_Synthase"/>
    <property type="match status" value="1"/>
</dbReference>
<dbReference type="PANTHER" id="PTHR21485:SF3">
    <property type="entry name" value="N-ACYLNEURAMINATE CYTIDYLYLTRANSFERASE"/>
    <property type="match status" value="1"/>
</dbReference>
<dbReference type="Pfam" id="PF02348">
    <property type="entry name" value="CTP_transf_3"/>
    <property type="match status" value="1"/>
</dbReference>
<dbReference type="Gene3D" id="3.40.50.1000">
    <property type="entry name" value="HAD superfamily/HAD-like"/>
    <property type="match status" value="1"/>
</dbReference>
<comment type="caution">
    <text evidence="11">The sequence shown here is derived from an EMBL/GenBank/DDBJ whole genome shotgun (WGS) entry which is preliminary data.</text>
</comment>
<evidence type="ECO:0000313" key="12">
    <source>
        <dbReference type="Proteomes" id="UP000289758"/>
    </source>
</evidence>
<keyword evidence="11" id="KW-0808">Transferase</keyword>
<dbReference type="EC" id="2.7.7.43" evidence="7"/>
<dbReference type="GO" id="GO:0008781">
    <property type="term" value="F:N-acylneuraminate cytidylyltransferase activity"/>
    <property type="evidence" value="ECO:0007669"/>
    <property type="project" value="UniProtKB-EC"/>
</dbReference>
<evidence type="ECO:0000256" key="6">
    <source>
        <dbReference type="ARBA" id="ARBA00011881"/>
    </source>
</evidence>
<dbReference type="Gene3D" id="3.90.550.10">
    <property type="entry name" value="Spore Coat Polysaccharide Biosynthesis Protein SpsA, Chain A"/>
    <property type="match status" value="1"/>
</dbReference>
<evidence type="ECO:0000256" key="2">
    <source>
        <dbReference type="ARBA" id="ARBA00001946"/>
    </source>
</evidence>
<dbReference type="SUPFAM" id="SSF53448">
    <property type="entry name" value="Nucleotide-diphospho-sugar transferases"/>
    <property type="match status" value="1"/>
</dbReference>
<reference evidence="11 12" key="1">
    <citation type="submission" date="2017-10" db="EMBL/GenBank/DDBJ databases">
        <title>Genomics of the genus Arcobacter.</title>
        <authorList>
            <person name="Perez-Cataluna A."/>
            <person name="Figueras M.J."/>
        </authorList>
    </citation>
    <scope>NUCLEOTIDE SEQUENCE [LARGE SCALE GENOMIC DNA]</scope>
    <source>
        <strain evidence="11 12">CECT 8441</strain>
    </source>
</reference>
<dbReference type="InterPro" id="IPR029044">
    <property type="entry name" value="Nucleotide-diphossugar_trans"/>
</dbReference>
<dbReference type="AlphaFoldDB" id="A0A4V1M0K8"/>
<organism evidence="11 12">
    <name type="scientific">Halarcobacter ebronensis</name>
    <dbReference type="NCBI Taxonomy" id="1462615"/>
    <lineage>
        <taxon>Bacteria</taxon>
        <taxon>Pseudomonadati</taxon>
        <taxon>Campylobacterota</taxon>
        <taxon>Epsilonproteobacteria</taxon>
        <taxon>Campylobacterales</taxon>
        <taxon>Arcobacteraceae</taxon>
        <taxon>Halarcobacter</taxon>
    </lineage>
</organism>
<comment type="pathway">
    <text evidence="3">Amino-sugar metabolism; N-acetylneuraminate metabolism.</text>
</comment>
<proteinExistence type="inferred from homology"/>
<evidence type="ECO:0000256" key="10">
    <source>
        <dbReference type="ARBA" id="ARBA00022842"/>
    </source>
</evidence>
<comment type="catalytic activity">
    <reaction evidence="1">
        <text>an N-acylneuraminate + CTP = a CMP-N-acyl-beta-neuraminate + diphosphate</text>
        <dbReference type="Rhea" id="RHEA:11344"/>
        <dbReference type="ChEBI" id="CHEBI:33019"/>
        <dbReference type="ChEBI" id="CHEBI:37563"/>
        <dbReference type="ChEBI" id="CHEBI:60073"/>
        <dbReference type="ChEBI" id="CHEBI:68671"/>
        <dbReference type="EC" id="2.7.7.43"/>
    </reaction>
</comment>
<name>A0A4V1M0K8_9BACT</name>
<evidence type="ECO:0000256" key="7">
    <source>
        <dbReference type="ARBA" id="ARBA00012491"/>
    </source>
</evidence>